<reference evidence="2 4" key="1">
    <citation type="submission" date="2015-11" db="EMBL/GenBank/DDBJ databases">
        <title>Genomic analysis of 38 Legionella species identifies large and diverse effector repertoires.</title>
        <authorList>
            <person name="Burstein D."/>
            <person name="Amaro F."/>
            <person name="Zusman T."/>
            <person name="Lifshitz Z."/>
            <person name="Cohen O."/>
            <person name="Gilbert J.A."/>
            <person name="Pupko T."/>
            <person name="Shuman H.A."/>
            <person name="Segal G."/>
        </authorList>
    </citation>
    <scope>NUCLEOTIDE SEQUENCE [LARGE SCALE GENOMIC DNA]</scope>
    <source>
        <strain evidence="2 4">CDC#72-OH-14</strain>
    </source>
</reference>
<gene>
    <name evidence="3" type="primary">sidG</name>
    <name evidence="2" type="synonym">sidG_1</name>
    <name evidence="2" type="ORF">Lcin_1653</name>
    <name evidence="3" type="ORF">NCTC12438_03115</name>
</gene>
<dbReference type="EMBL" id="UGNX01000001">
    <property type="protein sequence ID" value="STX36482.1"/>
    <property type="molecule type" value="Genomic_DNA"/>
</dbReference>
<proteinExistence type="predicted"/>
<keyword evidence="4" id="KW-1185">Reference proteome</keyword>
<accession>A0A378INU5</accession>
<name>A0A378INU5_9GAMM</name>
<evidence type="ECO:0000313" key="2">
    <source>
        <dbReference type="EMBL" id="KTC86193.1"/>
    </source>
</evidence>
<dbReference type="OrthoDB" id="5650877at2"/>
<dbReference type="Proteomes" id="UP000255316">
    <property type="component" value="Unassembled WGS sequence"/>
</dbReference>
<dbReference type="STRING" id="28085.Lcin_1653"/>
<evidence type="ECO:0000313" key="4">
    <source>
        <dbReference type="Proteomes" id="UP000054854"/>
    </source>
</evidence>
<dbReference type="Proteomes" id="UP000054854">
    <property type="component" value="Unassembled WGS sequence"/>
</dbReference>
<dbReference type="RefSeq" id="WP_058464833.1">
    <property type="nucleotide sequence ID" value="NZ_CAAAHQ010000019.1"/>
</dbReference>
<organism evidence="3 5">
    <name type="scientific">Legionella cincinnatiensis</name>
    <dbReference type="NCBI Taxonomy" id="28085"/>
    <lineage>
        <taxon>Bacteria</taxon>
        <taxon>Pseudomonadati</taxon>
        <taxon>Pseudomonadota</taxon>
        <taxon>Gammaproteobacteria</taxon>
        <taxon>Legionellales</taxon>
        <taxon>Legionellaceae</taxon>
        <taxon>Legionella</taxon>
    </lineage>
</organism>
<keyword evidence="1" id="KW-0175">Coiled coil</keyword>
<reference evidence="3 5" key="2">
    <citation type="submission" date="2018-06" db="EMBL/GenBank/DDBJ databases">
        <authorList>
            <consortium name="Pathogen Informatics"/>
            <person name="Doyle S."/>
        </authorList>
    </citation>
    <scope>NUCLEOTIDE SEQUENCE [LARGE SCALE GENOMIC DNA]</scope>
    <source>
        <strain evidence="3 5">NCTC12438</strain>
    </source>
</reference>
<evidence type="ECO:0000313" key="3">
    <source>
        <dbReference type="EMBL" id="STX36482.1"/>
    </source>
</evidence>
<dbReference type="AlphaFoldDB" id="A0A378INU5"/>
<protein>
    <submittedName>
        <fullName evidence="3">Protein SidG</fullName>
    </submittedName>
    <submittedName>
        <fullName evidence="2">SidG protein, substrate of the Dot/Icm system</fullName>
    </submittedName>
</protein>
<feature type="coiled-coil region" evidence="1">
    <location>
        <begin position="205"/>
        <end position="313"/>
    </location>
</feature>
<evidence type="ECO:0000313" key="5">
    <source>
        <dbReference type="Proteomes" id="UP000255316"/>
    </source>
</evidence>
<dbReference type="EMBL" id="LNXX01000027">
    <property type="protein sequence ID" value="KTC86193.1"/>
    <property type="molecule type" value="Genomic_DNA"/>
</dbReference>
<sequence length="600" mass="69399">MHYRGENPGHASLETRLPFSEENKALIEQYCSKKPKIPVEEKHYTTEDGTKKMEYVVRFSFIPGTTENTKAKFHLNPSYKEDTIYERSGHHTTKRHYLEIAELQERRSNRRVINIFPASSLTEKGRLLDFSTPQGKYILKIKEMENCEDLLKTAQLLEKKCTALKENKKYINFYHPRNKTILIAAKQLNIELPKGKIPRDQLDSILNMAEAIQNIKNKSTQLEQDSITLMDQIDRKEQREKNKELITELNKLLKNINSNDEHLFEQIEALNISVEKKTELTKLAQLKEKEQLKSQLENLRDHYKNESAQFIRESQSFFKSEDDYLCRGRPADAEIQLPLGTGKNGLNAAAMLKQMRKIVDSGYDYDLYTHNCSSTALSILKAGRKGKTSEVSPAKGFTTTNPKTVYNEACLLREKICPVSPMQALLNLDNFYASKAVDAQVITESSDLRETILNFAVKNLFPENEKMTFYVFSADDRERLLKNKDELIPTELLRDLWNIMPERTLPLSKDGVNNVVIDRNMTIGQLTQGLSILVQNKAEDRLKIQNALIETKEKDSYEILKDKIKSEILRLEVKPRSHSQQTLKFDLLVYFLIYCAFLRE</sequence>
<evidence type="ECO:0000256" key="1">
    <source>
        <dbReference type="SAM" id="Coils"/>
    </source>
</evidence>